<dbReference type="EMBL" id="CP031742">
    <property type="protein sequence ID" value="AXQ55722.1"/>
    <property type="molecule type" value="Genomic_DNA"/>
</dbReference>
<dbReference type="RefSeq" id="WP_117349520.1">
    <property type="nucleotide sequence ID" value="NZ_CP031742.1"/>
</dbReference>
<dbReference type="AlphaFoldDB" id="A0A385DBC7"/>
<evidence type="ECO:0000313" key="2">
    <source>
        <dbReference type="EMBL" id="AXQ55722.1"/>
    </source>
</evidence>
<organism evidence="2 3">
    <name type="scientific">Streptomyces koyangensis</name>
    <dbReference type="NCBI Taxonomy" id="188770"/>
    <lineage>
        <taxon>Bacteria</taxon>
        <taxon>Bacillati</taxon>
        <taxon>Actinomycetota</taxon>
        <taxon>Actinomycetes</taxon>
        <taxon>Kitasatosporales</taxon>
        <taxon>Streptomycetaceae</taxon>
        <taxon>Streptomyces</taxon>
        <taxon>Streptomyces aurantiacus group</taxon>
    </lineage>
</organism>
<dbReference type="GeneID" id="300115413"/>
<dbReference type="GO" id="GO:0003677">
    <property type="term" value="F:DNA binding"/>
    <property type="evidence" value="ECO:0007669"/>
    <property type="project" value="InterPro"/>
</dbReference>
<dbReference type="SMART" id="SM00530">
    <property type="entry name" value="HTH_XRE"/>
    <property type="match status" value="1"/>
</dbReference>
<dbReference type="Proteomes" id="UP000259636">
    <property type="component" value="Chromosome"/>
</dbReference>
<dbReference type="Gene3D" id="1.10.260.40">
    <property type="entry name" value="lambda repressor-like DNA-binding domains"/>
    <property type="match status" value="1"/>
</dbReference>
<reference evidence="2 3" key="1">
    <citation type="submission" date="2018-08" db="EMBL/GenBank/DDBJ databases">
        <authorList>
            <person name="Ferrada E.E."/>
            <person name="Latorre B.A."/>
        </authorList>
    </citation>
    <scope>NUCLEOTIDE SEQUENCE [LARGE SCALE GENOMIC DNA]</scope>
    <source>
        <strain evidence="2 3">VK-A60T</strain>
    </source>
</reference>
<protein>
    <submittedName>
        <fullName evidence="2">XRE family transcriptional regulator</fullName>
    </submittedName>
</protein>
<sequence>MVNRKELNPEASPHAAFGAKLRVVREGLGLTQDQLGNEMGYTCGHISSVETGRKVPTLRFSRQADRALGTANTEDAFERQWREIRQGSLLEGAPEYMGCEARSAEIRLYEVGVVPGLLQTPEYALTLAEGAVLRGSITEEQAAERVQMIADRQDALKRRTPPMVFVVLDESCLRRPVGEPAIMNAQLEHLMEFADRPNTMVQVAPFDLGARRPFDLPIYILTMPDRQLMSYAESAQRGHLDRESTSVLPLLTAYHQLQGATRESLQLSKCRKTKEKVLHFGSVSKIRSRAPMRCW</sequence>
<proteinExistence type="predicted"/>
<dbReference type="PROSITE" id="PS50943">
    <property type="entry name" value="HTH_CROC1"/>
    <property type="match status" value="1"/>
</dbReference>
<accession>A0A385DBC7</accession>
<dbReference type="Pfam" id="PF13560">
    <property type="entry name" value="HTH_31"/>
    <property type="match status" value="1"/>
</dbReference>
<dbReference type="SUPFAM" id="SSF47413">
    <property type="entry name" value="lambda repressor-like DNA-binding domains"/>
    <property type="match status" value="1"/>
</dbReference>
<dbReference type="KEGG" id="sky:D0C37_14650"/>
<evidence type="ECO:0000313" key="3">
    <source>
        <dbReference type="Proteomes" id="UP000259636"/>
    </source>
</evidence>
<name>A0A385DBC7_9ACTN</name>
<dbReference type="CDD" id="cd00093">
    <property type="entry name" value="HTH_XRE"/>
    <property type="match status" value="1"/>
</dbReference>
<feature type="domain" description="HTH cro/C1-type" evidence="1">
    <location>
        <begin position="21"/>
        <end position="77"/>
    </location>
</feature>
<dbReference type="Pfam" id="PF19054">
    <property type="entry name" value="DUF5753"/>
    <property type="match status" value="1"/>
</dbReference>
<dbReference type="InterPro" id="IPR001387">
    <property type="entry name" value="Cro/C1-type_HTH"/>
</dbReference>
<dbReference type="InterPro" id="IPR043917">
    <property type="entry name" value="DUF5753"/>
</dbReference>
<gene>
    <name evidence="2" type="ORF">D0C37_14650</name>
</gene>
<evidence type="ECO:0000259" key="1">
    <source>
        <dbReference type="PROSITE" id="PS50943"/>
    </source>
</evidence>
<dbReference type="InterPro" id="IPR010982">
    <property type="entry name" value="Lambda_DNA-bd_dom_sf"/>
</dbReference>